<evidence type="ECO:0000313" key="2">
    <source>
        <dbReference type="Proteomes" id="UP000054304"/>
    </source>
</evidence>
<accession>A0A0C7NG74</accession>
<dbReference type="AlphaFoldDB" id="A0A0C7NG74"/>
<dbReference type="GeneID" id="34688254"/>
<protein>
    <submittedName>
        <fullName evidence="1">LALA0S13e00804g1_1</fullName>
    </submittedName>
</protein>
<dbReference type="Proteomes" id="UP000054304">
    <property type="component" value="Unassembled WGS sequence"/>
</dbReference>
<dbReference type="EMBL" id="LN736372">
    <property type="protein sequence ID" value="CEP64692.1"/>
    <property type="molecule type" value="Genomic_DNA"/>
</dbReference>
<keyword evidence="2" id="KW-1185">Reference proteome</keyword>
<sequence length="142" mass="14049">MKFSSAVSVAAAASIASASVNTTVVNSTSTLDRQRTTLVTITSCLDNACSSKTTITTAPSNSFTGAADDITYVDVTTTPQSTTSQVKTVSSTSTPYIWSTVSTGNSTGSSTASLSIFTAGAPQALAGAGFGALAAGVAFALL</sequence>
<proteinExistence type="predicted"/>
<dbReference type="OrthoDB" id="4036635at2759"/>
<organism evidence="1 2">
    <name type="scientific">Lachancea lanzarotensis</name>
    <dbReference type="NCBI Taxonomy" id="1245769"/>
    <lineage>
        <taxon>Eukaryota</taxon>
        <taxon>Fungi</taxon>
        <taxon>Dikarya</taxon>
        <taxon>Ascomycota</taxon>
        <taxon>Saccharomycotina</taxon>
        <taxon>Saccharomycetes</taxon>
        <taxon>Saccharomycetales</taxon>
        <taxon>Saccharomycetaceae</taxon>
        <taxon>Lachancea</taxon>
    </lineage>
</organism>
<dbReference type="HOGENOM" id="CLU_1928158_0_0_1"/>
<name>A0A0C7NG74_9SACH</name>
<reference evidence="1 2" key="1">
    <citation type="submission" date="2014-12" db="EMBL/GenBank/DDBJ databases">
        <authorList>
            <person name="Neuveglise Cecile"/>
        </authorList>
    </citation>
    <scope>NUCLEOTIDE SEQUENCE [LARGE SCALE GENOMIC DNA]</scope>
    <source>
        <strain evidence="1 2">CBS 12615</strain>
    </source>
</reference>
<dbReference type="RefSeq" id="XP_022630896.1">
    <property type="nucleotide sequence ID" value="XM_022772521.1"/>
</dbReference>
<evidence type="ECO:0000313" key="1">
    <source>
        <dbReference type="EMBL" id="CEP64692.1"/>
    </source>
</evidence>
<gene>
    <name evidence="1" type="ORF">LALA0_S13e00804g</name>
</gene>